<dbReference type="AlphaFoldDB" id="A0A371BBG2"/>
<comment type="caution">
    <text evidence="7">Lacks conserved residue(s) required for the propagation of feature annotation.</text>
</comment>
<evidence type="ECO:0000256" key="2">
    <source>
        <dbReference type="ARBA" id="ARBA00022475"/>
    </source>
</evidence>
<feature type="transmembrane region" description="Helical" evidence="7">
    <location>
        <begin position="174"/>
        <end position="202"/>
    </location>
</feature>
<evidence type="ECO:0000256" key="1">
    <source>
        <dbReference type="ARBA" id="ARBA00004429"/>
    </source>
</evidence>
<evidence type="ECO:0000256" key="3">
    <source>
        <dbReference type="ARBA" id="ARBA00022519"/>
    </source>
</evidence>
<evidence type="ECO:0000259" key="8">
    <source>
        <dbReference type="Pfam" id="PF06808"/>
    </source>
</evidence>
<dbReference type="PANTHER" id="PTHR33362">
    <property type="entry name" value="SIALIC ACID TRAP TRANSPORTER PERMEASE PROTEIN SIAT-RELATED"/>
    <property type="match status" value="1"/>
</dbReference>
<dbReference type="NCBIfam" id="TIGR00786">
    <property type="entry name" value="dctM"/>
    <property type="match status" value="1"/>
</dbReference>
<feature type="transmembrane region" description="Helical" evidence="7">
    <location>
        <begin position="326"/>
        <end position="356"/>
    </location>
</feature>
<keyword evidence="7" id="KW-0813">Transport</keyword>
<keyword evidence="5 7" id="KW-1133">Transmembrane helix</keyword>
<protein>
    <recommendedName>
        <fullName evidence="7">TRAP transporter large permease protein</fullName>
    </recommendedName>
</protein>
<evidence type="ECO:0000256" key="7">
    <source>
        <dbReference type="RuleBase" id="RU369079"/>
    </source>
</evidence>
<sequence>MSLPLTDLALILLAALVFILGSGVWIAVAIGIVGYIAMMLTTSVPVGAVLATTVWSSSASWALAALPLFIWMGEILFRTRLSEEMFRGLSPWLQWLPGRLVHVNVVGCGIFAAVSGSSAATCATIGKIALPELEKRGYDPGLSLGSLAGSGTLGLLIPPSIPMVVYAVTANVSVLQVFLAGFLPGVLVMVLYSGYIIGWSLLNPSKVPPRDPPMPFKEKLRQSTKLIPCLTLILAVFLALVFGFATATECAAWGVSGALILAWWSGTLTRKTFFESVMSATRLTCMIMFILAGAAFATAAMAYTGIPAALAEWVKGQNLTPSMLALYLSIMYIILGCLIDGISMIVLTAVVVLPMVQQAGLDLIWFGIYLILHVEMAQITPPVGFNLFVLQNMSGKDTMTVARAAFPFFILLLAAVFIITEFPQIALVLPQMAFPPR</sequence>
<reference evidence="10" key="1">
    <citation type="submission" date="2018-08" db="EMBL/GenBank/DDBJ databases">
        <authorList>
            <person name="Kim S.-J."/>
            <person name="Jung G.-Y."/>
        </authorList>
    </citation>
    <scope>NUCLEOTIDE SEQUENCE [LARGE SCALE GENOMIC DNA]</scope>
    <source>
        <strain evidence="10">GY_H</strain>
    </source>
</reference>
<feature type="transmembrane region" description="Helical" evidence="7">
    <location>
        <begin position="12"/>
        <end position="38"/>
    </location>
</feature>
<dbReference type="EMBL" id="QRGO01000001">
    <property type="protein sequence ID" value="RDV04955.1"/>
    <property type="molecule type" value="Genomic_DNA"/>
</dbReference>
<comment type="subcellular location">
    <subcellularLocation>
        <location evidence="1 7">Cell inner membrane</location>
        <topology evidence="1 7">Multi-pass membrane protein</topology>
    </subcellularLocation>
</comment>
<dbReference type="RefSeq" id="WP_115516981.1">
    <property type="nucleotide sequence ID" value="NZ_QRGO01000001.1"/>
</dbReference>
<accession>A0A371BBG2</accession>
<gene>
    <name evidence="9" type="ORF">DXH78_10505</name>
</gene>
<organism evidence="9 10">
    <name type="scientific">Undibacter mobilis</name>
    <dbReference type="NCBI Taxonomy" id="2292256"/>
    <lineage>
        <taxon>Bacteria</taxon>
        <taxon>Pseudomonadati</taxon>
        <taxon>Pseudomonadota</taxon>
        <taxon>Alphaproteobacteria</taxon>
        <taxon>Hyphomicrobiales</taxon>
        <taxon>Nitrobacteraceae</taxon>
        <taxon>Undibacter</taxon>
    </lineage>
</organism>
<dbReference type="OrthoDB" id="9783448at2"/>
<comment type="caution">
    <text evidence="9">The sequence shown here is derived from an EMBL/GenBank/DDBJ whole genome shotgun (WGS) entry which is preliminary data.</text>
</comment>
<dbReference type="Proteomes" id="UP000263993">
    <property type="component" value="Unassembled WGS sequence"/>
</dbReference>
<evidence type="ECO:0000256" key="4">
    <source>
        <dbReference type="ARBA" id="ARBA00022692"/>
    </source>
</evidence>
<evidence type="ECO:0000256" key="6">
    <source>
        <dbReference type="ARBA" id="ARBA00023136"/>
    </source>
</evidence>
<dbReference type="PIRSF" id="PIRSF006066">
    <property type="entry name" value="HI0050"/>
    <property type="match status" value="1"/>
</dbReference>
<dbReference type="Pfam" id="PF06808">
    <property type="entry name" value="DctM"/>
    <property type="match status" value="1"/>
</dbReference>
<feature type="transmembrane region" description="Helical" evidence="7">
    <location>
        <begin position="144"/>
        <end position="168"/>
    </location>
</feature>
<feature type="transmembrane region" description="Helical" evidence="7">
    <location>
        <begin position="363"/>
        <end position="385"/>
    </location>
</feature>
<dbReference type="GO" id="GO:0022857">
    <property type="term" value="F:transmembrane transporter activity"/>
    <property type="evidence" value="ECO:0007669"/>
    <property type="project" value="UniProtKB-UniRule"/>
</dbReference>
<feature type="transmembrane region" description="Helical" evidence="7">
    <location>
        <begin position="280"/>
        <end position="306"/>
    </location>
</feature>
<keyword evidence="10" id="KW-1185">Reference proteome</keyword>
<feature type="transmembrane region" description="Helical" evidence="7">
    <location>
        <begin position="223"/>
        <end position="245"/>
    </location>
</feature>
<dbReference type="PANTHER" id="PTHR33362:SF5">
    <property type="entry name" value="C4-DICARBOXYLATE TRAP TRANSPORTER LARGE PERMEASE PROTEIN DCTM"/>
    <property type="match status" value="1"/>
</dbReference>
<evidence type="ECO:0000313" key="9">
    <source>
        <dbReference type="EMBL" id="RDV04955.1"/>
    </source>
</evidence>
<feature type="transmembrane region" description="Helical" evidence="7">
    <location>
        <begin position="58"/>
        <end position="77"/>
    </location>
</feature>
<comment type="function">
    <text evidence="7">Part of the tripartite ATP-independent periplasmic (TRAP) transport system.</text>
</comment>
<feature type="transmembrane region" description="Helical" evidence="7">
    <location>
        <begin position="405"/>
        <end position="429"/>
    </location>
</feature>
<feature type="transmembrane region" description="Helical" evidence="7">
    <location>
        <begin position="251"/>
        <end position="268"/>
    </location>
</feature>
<keyword evidence="2" id="KW-1003">Cell membrane</keyword>
<name>A0A371BBG2_9BRAD</name>
<comment type="similarity">
    <text evidence="7">Belongs to the TRAP transporter large permease family.</text>
</comment>
<dbReference type="InterPro" id="IPR004681">
    <property type="entry name" value="TRAP_DctM"/>
</dbReference>
<keyword evidence="3 7" id="KW-0997">Cell inner membrane</keyword>
<evidence type="ECO:0000313" key="10">
    <source>
        <dbReference type="Proteomes" id="UP000263993"/>
    </source>
</evidence>
<keyword evidence="4 7" id="KW-0812">Transmembrane</keyword>
<comment type="subunit">
    <text evidence="7">The complex comprises the extracytoplasmic solute receptor protein and the two transmembrane proteins.</text>
</comment>
<dbReference type="GO" id="GO:0005886">
    <property type="term" value="C:plasma membrane"/>
    <property type="evidence" value="ECO:0007669"/>
    <property type="project" value="UniProtKB-SubCell"/>
</dbReference>
<keyword evidence="6 7" id="KW-0472">Membrane</keyword>
<evidence type="ECO:0000256" key="5">
    <source>
        <dbReference type="ARBA" id="ARBA00022989"/>
    </source>
</evidence>
<feature type="domain" description="TRAP C4-dicarboxylate transport system permease DctM subunit" evidence="8">
    <location>
        <begin position="15"/>
        <end position="425"/>
    </location>
</feature>
<dbReference type="InterPro" id="IPR010656">
    <property type="entry name" value="DctM"/>
</dbReference>
<proteinExistence type="inferred from homology"/>